<evidence type="ECO:0000256" key="3">
    <source>
        <dbReference type="ARBA" id="ARBA00022448"/>
    </source>
</evidence>
<accession>A0A1T4TDB8</accession>
<evidence type="ECO:0000313" key="8">
    <source>
        <dbReference type="EMBL" id="SKA38376.1"/>
    </source>
</evidence>
<dbReference type="PANTHER" id="PTHR30026:SF20">
    <property type="entry name" value="OUTER MEMBRANE PROTEIN TOLC"/>
    <property type="match status" value="1"/>
</dbReference>
<sequence length="471" mass="51926">MLQNSPYMIGNKYWLILLFLIGVHSTSVKAQQVLTLKDAIQTAINNYGTIKAKSNYAAASKTSIDQAKRDYLPNLNVSAQQDYGTINGQNGPMYGFGGLAAASSGAPLPEQNWNAAFGGLYLTNINWDFFAFGRAKEKIKTAQAVAARDNKDWQQEIFQHEVKVAAAYLNLVAAQKLTLSYQKNLNRADTFRQVVVTRVKNGLSAGVDSSQANAEVSGARIALTKAIDFEQTQSNLLAQLMGVPAGHFALDTFLVSRVPAMLNDTAAVESHPLLQWYKSRIALSDEQSRYYRTLMYPAFSLVGVLQTRGSGFDASYGAQNLNAYTHAYWDGVKPTRTNYLIGVGVTWNLTQPLRISRQVKAQQQISTGLQAEYDLADQQLRAQLQLSDTKIANALDNYHEVPAQVKAASDAYLQKSVLYRNGLTNLVDVTQALYALIRAETDRDIAYSNVWQALLLKASASGDFNMFAKEL</sequence>
<evidence type="ECO:0000313" key="9">
    <source>
        <dbReference type="Proteomes" id="UP000190367"/>
    </source>
</evidence>
<dbReference type="InterPro" id="IPR003423">
    <property type="entry name" value="OMP_efflux"/>
</dbReference>
<dbReference type="GO" id="GO:0015562">
    <property type="term" value="F:efflux transmembrane transporter activity"/>
    <property type="evidence" value="ECO:0007669"/>
    <property type="project" value="InterPro"/>
</dbReference>
<keyword evidence="3" id="KW-0813">Transport</keyword>
<evidence type="ECO:0000256" key="5">
    <source>
        <dbReference type="ARBA" id="ARBA00022692"/>
    </source>
</evidence>
<evidence type="ECO:0000256" key="1">
    <source>
        <dbReference type="ARBA" id="ARBA00004442"/>
    </source>
</evidence>
<dbReference type="Pfam" id="PF02321">
    <property type="entry name" value="OEP"/>
    <property type="match status" value="1"/>
</dbReference>
<dbReference type="GO" id="GO:1990281">
    <property type="term" value="C:efflux pump complex"/>
    <property type="evidence" value="ECO:0007669"/>
    <property type="project" value="TreeGrafter"/>
</dbReference>
<comment type="subcellular location">
    <subcellularLocation>
        <location evidence="1">Cell outer membrane</location>
    </subcellularLocation>
</comment>
<evidence type="ECO:0000256" key="7">
    <source>
        <dbReference type="ARBA" id="ARBA00023237"/>
    </source>
</evidence>
<evidence type="ECO:0000256" key="6">
    <source>
        <dbReference type="ARBA" id="ARBA00023136"/>
    </source>
</evidence>
<evidence type="ECO:0000256" key="4">
    <source>
        <dbReference type="ARBA" id="ARBA00022452"/>
    </source>
</evidence>
<dbReference type="Proteomes" id="UP000190367">
    <property type="component" value="Unassembled WGS sequence"/>
</dbReference>
<name>A0A1T4TDB8_9BACT</name>
<keyword evidence="9" id="KW-1185">Reference proteome</keyword>
<dbReference type="AlphaFoldDB" id="A0A1T4TDB8"/>
<dbReference type="PANTHER" id="PTHR30026">
    <property type="entry name" value="OUTER MEMBRANE PROTEIN TOLC"/>
    <property type="match status" value="1"/>
</dbReference>
<organism evidence="8 9">
    <name type="scientific">Chitinophaga eiseniae</name>
    <dbReference type="NCBI Taxonomy" id="634771"/>
    <lineage>
        <taxon>Bacteria</taxon>
        <taxon>Pseudomonadati</taxon>
        <taxon>Bacteroidota</taxon>
        <taxon>Chitinophagia</taxon>
        <taxon>Chitinophagales</taxon>
        <taxon>Chitinophagaceae</taxon>
        <taxon>Chitinophaga</taxon>
    </lineage>
</organism>
<keyword evidence="4" id="KW-1134">Transmembrane beta strand</keyword>
<dbReference type="SUPFAM" id="SSF56954">
    <property type="entry name" value="Outer membrane efflux proteins (OEP)"/>
    <property type="match status" value="1"/>
</dbReference>
<proteinExistence type="inferred from homology"/>
<dbReference type="STRING" id="634771.SAMN04488128_104421"/>
<dbReference type="InterPro" id="IPR051906">
    <property type="entry name" value="TolC-like"/>
</dbReference>
<dbReference type="EMBL" id="FUWZ01000004">
    <property type="protein sequence ID" value="SKA38376.1"/>
    <property type="molecule type" value="Genomic_DNA"/>
</dbReference>
<reference evidence="9" key="1">
    <citation type="submission" date="2017-02" db="EMBL/GenBank/DDBJ databases">
        <authorList>
            <person name="Varghese N."/>
            <person name="Submissions S."/>
        </authorList>
    </citation>
    <scope>NUCLEOTIDE SEQUENCE [LARGE SCALE GENOMIC DNA]</scope>
    <source>
        <strain evidence="9">DSM 22224</strain>
    </source>
</reference>
<keyword evidence="5" id="KW-0812">Transmembrane</keyword>
<dbReference type="GO" id="GO:0015288">
    <property type="term" value="F:porin activity"/>
    <property type="evidence" value="ECO:0007669"/>
    <property type="project" value="TreeGrafter"/>
</dbReference>
<evidence type="ECO:0000256" key="2">
    <source>
        <dbReference type="ARBA" id="ARBA00007613"/>
    </source>
</evidence>
<dbReference type="Gene3D" id="1.20.1600.10">
    <property type="entry name" value="Outer membrane efflux proteins (OEP)"/>
    <property type="match status" value="1"/>
</dbReference>
<keyword evidence="7" id="KW-0998">Cell outer membrane</keyword>
<dbReference type="GO" id="GO:0009279">
    <property type="term" value="C:cell outer membrane"/>
    <property type="evidence" value="ECO:0007669"/>
    <property type="project" value="UniProtKB-SubCell"/>
</dbReference>
<keyword evidence="6" id="KW-0472">Membrane</keyword>
<gene>
    <name evidence="8" type="ORF">SAMN04488128_104421</name>
</gene>
<protein>
    <submittedName>
        <fullName evidence="8">Outer membrane protein TolC</fullName>
    </submittedName>
</protein>
<comment type="similarity">
    <text evidence="2">Belongs to the outer membrane factor (OMF) (TC 1.B.17) family.</text>
</comment>